<evidence type="ECO:0000313" key="3">
    <source>
        <dbReference type="EMBL" id="RHW18502.1"/>
    </source>
</evidence>
<proteinExistence type="predicted"/>
<reference evidence="3 4" key="1">
    <citation type="submission" date="2018-08" db="EMBL/GenBank/DDBJ databases">
        <title>The multiple taxonomic identification of Sphingomonas gilva.</title>
        <authorList>
            <person name="Zhu D."/>
            <person name="Zheng S."/>
        </authorList>
    </citation>
    <scope>NUCLEOTIDE SEQUENCE [LARGE SCALE GENOMIC DNA]</scope>
    <source>
        <strain evidence="3 4">ZDH117</strain>
    </source>
</reference>
<dbReference type="Pfam" id="PF06439">
    <property type="entry name" value="3keto-disac_hyd"/>
    <property type="match status" value="1"/>
</dbReference>
<dbReference type="AlphaFoldDB" id="A0A396RSZ3"/>
<evidence type="ECO:0000313" key="4">
    <source>
        <dbReference type="Proteomes" id="UP000266693"/>
    </source>
</evidence>
<keyword evidence="4" id="KW-1185">Reference proteome</keyword>
<feature type="signal peptide" evidence="1">
    <location>
        <begin position="1"/>
        <end position="21"/>
    </location>
</feature>
<name>A0A396RSZ3_9SPHN</name>
<feature type="domain" description="3-keto-alpha-glucoside-1,2-lyase/3-keto-2-hydroxy-glucal hydratase" evidence="2">
    <location>
        <begin position="27"/>
        <end position="255"/>
    </location>
</feature>
<accession>A0A396RSZ3</accession>
<protein>
    <submittedName>
        <fullName evidence="3">DUF1080 domain-containing protein</fullName>
    </submittedName>
</protein>
<keyword evidence="1" id="KW-0732">Signal</keyword>
<comment type="caution">
    <text evidence="3">The sequence shown here is derived from an EMBL/GenBank/DDBJ whole genome shotgun (WGS) entry which is preliminary data.</text>
</comment>
<dbReference type="InterPro" id="IPR010496">
    <property type="entry name" value="AL/BT2_dom"/>
</dbReference>
<dbReference type="EMBL" id="QWLV01000002">
    <property type="protein sequence ID" value="RHW18502.1"/>
    <property type="molecule type" value="Genomic_DNA"/>
</dbReference>
<gene>
    <name evidence="3" type="ORF">D1610_04695</name>
</gene>
<feature type="chain" id="PRO_5017234682" evidence="1">
    <location>
        <begin position="22"/>
        <end position="259"/>
    </location>
</feature>
<sequence>MFGKRAAKALAFLPLLALLGAAPEPRWQPIFDGRTLDGWTPKITGRAVGEDPLAMFVVHDGAIRISHANYPRFEGEFGHLFWKEPLGAYRLRFEYRLFGDTLPGVKVWQHTNSGVMFHAQPPETMRRDQAFPVSLEMQLLAVPRPTREPSGNLCTPGTTVHIDGKLDPRHCILSSSPLMPVGRWTRAEIEVLPDGKITHRIDGEAVLRYDHAELDPADADAKPRIAAMGGMLKLTRGYIALQSEGHPVEFRKIELQRLD</sequence>
<dbReference type="OrthoDB" id="9787527at2"/>
<dbReference type="Gene3D" id="2.60.120.560">
    <property type="entry name" value="Exo-inulinase, domain 1"/>
    <property type="match status" value="1"/>
</dbReference>
<evidence type="ECO:0000256" key="1">
    <source>
        <dbReference type="SAM" id="SignalP"/>
    </source>
</evidence>
<organism evidence="3 4">
    <name type="scientific">Sphingomonas gilva</name>
    <dbReference type="NCBI Taxonomy" id="2305907"/>
    <lineage>
        <taxon>Bacteria</taxon>
        <taxon>Pseudomonadati</taxon>
        <taxon>Pseudomonadota</taxon>
        <taxon>Alphaproteobacteria</taxon>
        <taxon>Sphingomonadales</taxon>
        <taxon>Sphingomonadaceae</taxon>
        <taxon>Sphingomonas</taxon>
    </lineage>
</organism>
<evidence type="ECO:0000259" key="2">
    <source>
        <dbReference type="Pfam" id="PF06439"/>
    </source>
</evidence>
<dbReference type="GO" id="GO:0016787">
    <property type="term" value="F:hydrolase activity"/>
    <property type="evidence" value="ECO:0007669"/>
    <property type="project" value="InterPro"/>
</dbReference>
<dbReference type="Proteomes" id="UP000266693">
    <property type="component" value="Unassembled WGS sequence"/>
</dbReference>